<dbReference type="PATRIC" id="fig|137591.24.peg.212"/>
<keyword evidence="1" id="KW-0732">Signal</keyword>
<feature type="signal peptide" evidence="1">
    <location>
        <begin position="1"/>
        <end position="23"/>
    </location>
</feature>
<dbReference type="EMBL" id="JWHT01000006">
    <property type="protein sequence ID" value="KIU25602.1"/>
    <property type="molecule type" value="Genomic_DNA"/>
</dbReference>
<feature type="chain" id="PRO_5039234195" description="Carbohydrate-binding domain-containing protein" evidence="1">
    <location>
        <begin position="24"/>
        <end position="478"/>
    </location>
</feature>
<dbReference type="Proteomes" id="UP000032289">
    <property type="component" value="Unassembled WGS sequence"/>
</dbReference>
<gene>
    <name evidence="2" type="ORF">ab3b_00209</name>
</gene>
<proteinExistence type="predicted"/>
<evidence type="ECO:0000256" key="1">
    <source>
        <dbReference type="SAM" id="SignalP"/>
    </source>
</evidence>
<accession>A0A0D1M476</accession>
<evidence type="ECO:0000313" key="2">
    <source>
        <dbReference type="EMBL" id="KIU25602.1"/>
    </source>
</evidence>
<dbReference type="Pfam" id="PF14262">
    <property type="entry name" value="Cthe_2159"/>
    <property type="match status" value="1"/>
</dbReference>
<dbReference type="InterPro" id="IPR025584">
    <property type="entry name" value="Cthe_2159"/>
</dbReference>
<comment type="caution">
    <text evidence="2">The sequence shown here is derived from an EMBL/GenBank/DDBJ whole genome shotgun (WGS) entry which is preliminary data.</text>
</comment>
<evidence type="ECO:0000313" key="3">
    <source>
        <dbReference type="Proteomes" id="UP000032289"/>
    </source>
</evidence>
<evidence type="ECO:0008006" key="4">
    <source>
        <dbReference type="Google" id="ProtNLM"/>
    </source>
</evidence>
<organism evidence="2 3">
    <name type="scientific">Weissella cibaria</name>
    <dbReference type="NCBI Taxonomy" id="137591"/>
    <lineage>
        <taxon>Bacteria</taxon>
        <taxon>Bacillati</taxon>
        <taxon>Bacillota</taxon>
        <taxon>Bacilli</taxon>
        <taxon>Lactobacillales</taxon>
        <taxon>Lactobacillaceae</taxon>
        <taxon>Weissella</taxon>
    </lineage>
</organism>
<dbReference type="RefSeq" id="WP_043940569.1">
    <property type="nucleotide sequence ID" value="NZ_JWHT01000006.1"/>
</dbReference>
<name>A0A0D1M476_9LACO</name>
<reference evidence="2 3" key="1">
    <citation type="journal article" date="2015" name="Microbiology (Mosc.)">
        <title>Genomics of the Weissella cibaria species with an examination of its metabolic traits.</title>
        <authorList>
            <person name="Lynch K.M."/>
            <person name="Lucid A."/>
            <person name="Arendt E.K."/>
            <person name="Sleator R.D."/>
            <person name="Lucey B."/>
            <person name="Coffey A."/>
        </authorList>
    </citation>
    <scope>NUCLEOTIDE SEQUENCE [LARGE SCALE GENOMIC DNA]</scope>
    <source>
        <strain evidence="2 3">AB3b</strain>
    </source>
</reference>
<protein>
    <recommendedName>
        <fullName evidence="4">Carbohydrate-binding domain-containing protein</fullName>
    </recommendedName>
</protein>
<dbReference type="AlphaFoldDB" id="A0A0D1M476"/>
<sequence precursor="true">MTTKKTIATLALAGVLVIGGARYAVTQQSQGDNQTSQTASSLSTKKTNLAVTTSYPTSAKTGDASGKVAAKGTVNLSKMTTSGEGVKVSGKTVTISKGGTYYFTGTATDAQIIVDAGDKDAVTIIMNGVDLTASQGAAIYEKNADKTIIETATNSVNLINGGTIADTDEVKGAIYATHDLTFKGDGILAVNGDAKDAVYTKDDLKIKSGTLFAKAANDGLVGHDSVHITDGTVNVTAKDDAIESNQDNDETKGLVEIKGGDITVATGTESGNHGISAERKLVISGGKVKVTSSYEGLQANEIDLNGGDTTISSTDDAVNASGSYTTPILNITAGKLAFLAGGDGLDSNGDVKISGGTINAMINSSPDNEAVDLDGTMTFTGGTLLYGGTGTGATFDGAYVKLPNGVKTGDAVKVSDESGKVIATFTANADGDTVAVAATGITAGNSYQVSVAGTTTTVTAGSGLTEGMASGPMGGMPQ</sequence>